<dbReference type="EC" id="1.5.1.3" evidence="3"/>
<dbReference type="Pfam" id="PF00186">
    <property type="entry name" value="DHFR_1"/>
    <property type="match status" value="1"/>
</dbReference>
<dbReference type="InterPro" id="IPR017925">
    <property type="entry name" value="DHFR_CS"/>
</dbReference>
<dbReference type="RefSeq" id="WP_284389146.1">
    <property type="nucleotide sequence ID" value="NZ_BSNK01000001.1"/>
</dbReference>
<dbReference type="Proteomes" id="UP001161391">
    <property type="component" value="Unassembled WGS sequence"/>
</dbReference>
<evidence type="ECO:0000256" key="3">
    <source>
        <dbReference type="ARBA" id="ARBA00012856"/>
    </source>
</evidence>
<dbReference type="PROSITE" id="PS51330">
    <property type="entry name" value="DHFR_2"/>
    <property type="match status" value="1"/>
</dbReference>
<comment type="function">
    <text evidence="7">Key enzyme in folate metabolism. Catalyzes an essential reaction for de novo glycine and purine synthesis, and for DNA precursor synthesis.</text>
</comment>
<dbReference type="InterPro" id="IPR012259">
    <property type="entry name" value="DHFR"/>
</dbReference>
<keyword evidence="5" id="KW-0521">NADP</keyword>
<dbReference type="PROSITE" id="PS00075">
    <property type="entry name" value="DHFR_1"/>
    <property type="match status" value="1"/>
</dbReference>
<feature type="domain" description="DHFR" evidence="9">
    <location>
        <begin position="37"/>
        <end position="201"/>
    </location>
</feature>
<evidence type="ECO:0000259" key="9">
    <source>
        <dbReference type="PROSITE" id="PS51330"/>
    </source>
</evidence>
<keyword evidence="11" id="KW-1185">Reference proteome</keyword>
<evidence type="ECO:0000256" key="6">
    <source>
        <dbReference type="ARBA" id="ARBA00023002"/>
    </source>
</evidence>
<evidence type="ECO:0000313" key="10">
    <source>
        <dbReference type="EMBL" id="GLQ23585.1"/>
    </source>
</evidence>
<evidence type="ECO:0000256" key="1">
    <source>
        <dbReference type="ARBA" id="ARBA00004903"/>
    </source>
</evidence>
<reference evidence="10" key="1">
    <citation type="journal article" date="2014" name="Int. J. Syst. Evol. Microbiol.">
        <title>Complete genome of a new Firmicutes species belonging to the dominant human colonic microbiota ('Ruminococcus bicirculans') reveals two chromosomes and a selective capacity to utilize plant glucans.</title>
        <authorList>
            <consortium name="NISC Comparative Sequencing Program"/>
            <person name="Wegmann U."/>
            <person name="Louis P."/>
            <person name="Goesmann A."/>
            <person name="Henrissat B."/>
            <person name="Duncan S.H."/>
            <person name="Flint H.J."/>
        </authorList>
    </citation>
    <scope>NUCLEOTIDE SEQUENCE</scope>
    <source>
        <strain evidence="10">NBRC 108219</strain>
    </source>
</reference>
<dbReference type="EMBL" id="BSNK01000001">
    <property type="protein sequence ID" value="GLQ23585.1"/>
    <property type="molecule type" value="Genomic_DNA"/>
</dbReference>
<keyword evidence="4" id="KW-0554">One-carbon metabolism</keyword>
<dbReference type="CDD" id="cd00209">
    <property type="entry name" value="DHFR"/>
    <property type="match status" value="1"/>
</dbReference>
<organism evidence="10 11">
    <name type="scientific">Algimonas ampicilliniresistens</name>
    <dbReference type="NCBI Taxonomy" id="1298735"/>
    <lineage>
        <taxon>Bacteria</taxon>
        <taxon>Pseudomonadati</taxon>
        <taxon>Pseudomonadota</taxon>
        <taxon>Alphaproteobacteria</taxon>
        <taxon>Maricaulales</taxon>
        <taxon>Robiginitomaculaceae</taxon>
        <taxon>Algimonas</taxon>
    </lineage>
</organism>
<comment type="pathway">
    <text evidence="1">Cofactor biosynthesis; tetrahydrofolate biosynthesis; 5,6,7,8-tetrahydrofolate from 7,8-dihydrofolate: step 1/1.</text>
</comment>
<gene>
    <name evidence="10" type="ORF">GCM10007853_14590</name>
</gene>
<evidence type="ECO:0000256" key="8">
    <source>
        <dbReference type="RuleBase" id="RU004474"/>
    </source>
</evidence>
<dbReference type="PANTHER" id="PTHR48069">
    <property type="entry name" value="DIHYDROFOLATE REDUCTASE"/>
    <property type="match status" value="1"/>
</dbReference>
<dbReference type="PANTHER" id="PTHR48069:SF3">
    <property type="entry name" value="DIHYDROFOLATE REDUCTASE"/>
    <property type="match status" value="1"/>
</dbReference>
<protein>
    <recommendedName>
        <fullName evidence="3">dihydrofolate reductase</fullName>
        <ecNumber evidence="3">1.5.1.3</ecNumber>
    </recommendedName>
</protein>
<dbReference type="InterPro" id="IPR024072">
    <property type="entry name" value="DHFR-like_dom_sf"/>
</dbReference>
<comment type="caution">
    <text evidence="10">The sequence shown here is derived from an EMBL/GenBank/DDBJ whole genome shotgun (WGS) entry which is preliminary data.</text>
</comment>
<sequence>MALWQRKSTCSLYTSAKAVCNPPQMIDPKLPIFDAPILAAIVARSSNRVIGRDGDLPWRLRSDLQHFKRITLGKPCLMGRKTWNSLPKPLPGRPNLVLTRDVTFKADGAEVFTDMREMVARGAELAGGSGVEEVMIIGGAQIYRALMPWIGRIYETEVDAVIDGDAYFPDLAPSDWFCRDETDHPAGKGDDYDFVTRQFDRRLRADQS</sequence>
<evidence type="ECO:0000256" key="7">
    <source>
        <dbReference type="ARBA" id="ARBA00025067"/>
    </source>
</evidence>
<dbReference type="PRINTS" id="PR00070">
    <property type="entry name" value="DHFR"/>
</dbReference>
<accession>A0ABQ5VAA2</accession>
<evidence type="ECO:0000256" key="4">
    <source>
        <dbReference type="ARBA" id="ARBA00022563"/>
    </source>
</evidence>
<dbReference type="SUPFAM" id="SSF53597">
    <property type="entry name" value="Dihydrofolate reductase-like"/>
    <property type="match status" value="1"/>
</dbReference>
<comment type="similarity">
    <text evidence="2 8">Belongs to the dihydrofolate reductase family.</text>
</comment>
<dbReference type="InterPro" id="IPR001796">
    <property type="entry name" value="DHFR_dom"/>
</dbReference>
<keyword evidence="6" id="KW-0560">Oxidoreductase</keyword>
<reference evidence="10" key="2">
    <citation type="submission" date="2023-01" db="EMBL/GenBank/DDBJ databases">
        <title>Draft genome sequence of Algimonas ampicilliniresistens strain NBRC 108219.</title>
        <authorList>
            <person name="Sun Q."/>
            <person name="Mori K."/>
        </authorList>
    </citation>
    <scope>NUCLEOTIDE SEQUENCE</scope>
    <source>
        <strain evidence="10">NBRC 108219</strain>
    </source>
</reference>
<name>A0ABQ5VAA2_9PROT</name>
<proteinExistence type="inferred from homology"/>
<evidence type="ECO:0000256" key="2">
    <source>
        <dbReference type="ARBA" id="ARBA00009539"/>
    </source>
</evidence>
<evidence type="ECO:0000256" key="5">
    <source>
        <dbReference type="ARBA" id="ARBA00022857"/>
    </source>
</evidence>
<evidence type="ECO:0000313" key="11">
    <source>
        <dbReference type="Proteomes" id="UP001161391"/>
    </source>
</evidence>
<dbReference type="Gene3D" id="3.40.430.10">
    <property type="entry name" value="Dihydrofolate Reductase, subunit A"/>
    <property type="match status" value="1"/>
</dbReference>